<evidence type="ECO:0000313" key="3">
    <source>
        <dbReference type="Proteomes" id="UP000886998"/>
    </source>
</evidence>
<dbReference type="Proteomes" id="UP000886998">
    <property type="component" value="Unassembled WGS sequence"/>
</dbReference>
<accession>A0A8X6Y019</accession>
<keyword evidence="3" id="KW-1185">Reference proteome</keyword>
<proteinExistence type="predicted"/>
<reference evidence="2" key="1">
    <citation type="submission" date="2020-08" db="EMBL/GenBank/DDBJ databases">
        <title>Multicomponent nature underlies the extraordinary mechanical properties of spider dragline silk.</title>
        <authorList>
            <person name="Kono N."/>
            <person name="Nakamura H."/>
            <person name="Mori M."/>
            <person name="Yoshida Y."/>
            <person name="Ohtoshi R."/>
            <person name="Malay A.D."/>
            <person name="Moran D.A.P."/>
            <person name="Tomita M."/>
            <person name="Numata K."/>
            <person name="Arakawa K."/>
        </authorList>
    </citation>
    <scope>NUCLEOTIDE SEQUENCE</scope>
</reference>
<feature type="region of interest" description="Disordered" evidence="1">
    <location>
        <begin position="130"/>
        <end position="180"/>
    </location>
</feature>
<gene>
    <name evidence="2" type="ORF">TNIN_226441</name>
</gene>
<feature type="compositionally biased region" description="Basic and acidic residues" evidence="1">
    <location>
        <begin position="139"/>
        <end position="167"/>
    </location>
</feature>
<evidence type="ECO:0000256" key="1">
    <source>
        <dbReference type="SAM" id="MobiDB-lite"/>
    </source>
</evidence>
<organism evidence="2 3">
    <name type="scientific">Trichonephila inaurata madagascariensis</name>
    <dbReference type="NCBI Taxonomy" id="2747483"/>
    <lineage>
        <taxon>Eukaryota</taxon>
        <taxon>Metazoa</taxon>
        <taxon>Ecdysozoa</taxon>
        <taxon>Arthropoda</taxon>
        <taxon>Chelicerata</taxon>
        <taxon>Arachnida</taxon>
        <taxon>Araneae</taxon>
        <taxon>Araneomorphae</taxon>
        <taxon>Entelegynae</taxon>
        <taxon>Araneoidea</taxon>
        <taxon>Nephilidae</taxon>
        <taxon>Trichonephila</taxon>
        <taxon>Trichonephila inaurata</taxon>
    </lineage>
</organism>
<evidence type="ECO:0000313" key="2">
    <source>
        <dbReference type="EMBL" id="GFY61738.1"/>
    </source>
</evidence>
<dbReference type="AlphaFoldDB" id="A0A8X6Y019"/>
<protein>
    <submittedName>
        <fullName evidence="2">Uncharacterized protein</fullName>
    </submittedName>
</protein>
<dbReference type="EMBL" id="BMAV01013806">
    <property type="protein sequence ID" value="GFY61738.1"/>
    <property type="molecule type" value="Genomic_DNA"/>
</dbReference>
<sequence>MLYLFVGPKDDGYFALIVLTMGLTDIYVHDDSPKRPLKSGTLFEKPKYLRLPHPRYFPQFSIVTSSKPPQTIQPRPRRSLGRVIVQEFTWVSKTLCSPKSTCTEIVQNLQLPEISSRSVNRTMRSARLSAGDLQVARRAGGEKMSSKTLAEEGRRSESGSTRSRSEVQRNANRGSPGKKP</sequence>
<name>A0A8X6Y019_9ARAC</name>
<comment type="caution">
    <text evidence="2">The sequence shown here is derived from an EMBL/GenBank/DDBJ whole genome shotgun (WGS) entry which is preliminary data.</text>
</comment>